<dbReference type="PANTHER" id="PTHR45993:SF10">
    <property type="entry name" value="ZINC FINGER PROTEIN 208 ISOFORM X1-RELATED"/>
    <property type="match status" value="1"/>
</dbReference>
<organism evidence="13 14">
    <name type="scientific">Acromyrmex insinuator</name>
    <dbReference type="NCBI Taxonomy" id="230686"/>
    <lineage>
        <taxon>Eukaryota</taxon>
        <taxon>Metazoa</taxon>
        <taxon>Ecdysozoa</taxon>
        <taxon>Arthropoda</taxon>
        <taxon>Hexapoda</taxon>
        <taxon>Insecta</taxon>
        <taxon>Pterygota</taxon>
        <taxon>Neoptera</taxon>
        <taxon>Endopterygota</taxon>
        <taxon>Hymenoptera</taxon>
        <taxon>Apocrita</taxon>
        <taxon>Aculeata</taxon>
        <taxon>Formicoidea</taxon>
        <taxon>Formicidae</taxon>
        <taxon>Myrmicinae</taxon>
        <taxon>Acromyrmex</taxon>
    </lineage>
</organism>
<evidence type="ECO:0000256" key="4">
    <source>
        <dbReference type="ARBA" id="ARBA00022771"/>
    </source>
</evidence>
<proteinExistence type="predicted"/>
<dbReference type="PROSITE" id="PS00028">
    <property type="entry name" value="ZINC_FINGER_C2H2_1"/>
    <property type="match status" value="5"/>
</dbReference>
<feature type="domain" description="C2H2-type" evidence="12">
    <location>
        <begin position="375"/>
        <end position="402"/>
    </location>
</feature>
<dbReference type="Gene3D" id="3.30.160.60">
    <property type="entry name" value="Classic Zinc Finger"/>
    <property type="match status" value="5"/>
</dbReference>
<evidence type="ECO:0000313" key="13">
    <source>
        <dbReference type="EMBL" id="KAG5308287.1"/>
    </source>
</evidence>
<evidence type="ECO:0000256" key="10">
    <source>
        <dbReference type="PROSITE-ProRule" id="PRU00042"/>
    </source>
</evidence>
<dbReference type="SUPFAM" id="SSF57667">
    <property type="entry name" value="beta-beta-alpha zinc fingers"/>
    <property type="match status" value="3"/>
</dbReference>
<dbReference type="GO" id="GO:0008270">
    <property type="term" value="F:zinc ion binding"/>
    <property type="evidence" value="ECO:0007669"/>
    <property type="project" value="UniProtKB-KW"/>
</dbReference>
<keyword evidence="5" id="KW-0862">Zinc</keyword>
<feature type="domain" description="C2H2-type" evidence="12">
    <location>
        <begin position="291"/>
        <end position="318"/>
    </location>
</feature>
<evidence type="ECO:0000256" key="6">
    <source>
        <dbReference type="ARBA" id="ARBA00023015"/>
    </source>
</evidence>
<evidence type="ECO:0000256" key="8">
    <source>
        <dbReference type="ARBA" id="ARBA00023163"/>
    </source>
</evidence>
<evidence type="ECO:0000313" key="14">
    <source>
        <dbReference type="Proteomes" id="UP000667349"/>
    </source>
</evidence>
<evidence type="ECO:0000256" key="5">
    <source>
        <dbReference type="ARBA" id="ARBA00022833"/>
    </source>
</evidence>
<feature type="domain" description="C2H2-type" evidence="12">
    <location>
        <begin position="403"/>
        <end position="430"/>
    </location>
</feature>
<dbReference type="FunFam" id="3.30.160.60:FF:001159">
    <property type="entry name" value="Protein glass"/>
    <property type="match status" value="1"/>
</dbReference>
<keyword evidence="8" id="KW-0804">Transcription</keyword>
<keyword evidence="3" id="KW-0677">Repeat</keyword>
<feature type="domain" description="C2H2-type" evidence="12">
    <location>
        <begin position="319"/>
        <end position="346"/>
    </location>
</feature>
<gene>
    <name evidence="13" type="primary">Gl</name>
    <name evidence="13" type="ORF">G6Z75_0007335</name>
</gene>
<evidence type="ECO:0000259" key="12">
    <source>
        <dbReference type="PROSITE" id="PS50157"/>
    </source>
</evidence>
<feature type="compositionally biased region" description="Basic residues" evidence="11">
    <location>
        <begin position="249"/>
        <end position="259"/>
    </location>
</feature>
<dbReference type="GO" id="GO:0005634">
    <property type="term" value="C:nucleus"/>
    <property type="evidence" value="ECO:0007669"/>
    <property type="project" value="UniProtKB-SubCell"/>
</dbReference>
<feature type="domain" description="C2H2-type" evidence="12">
    <location>
        <begin position="347"/>
        <end position="374"/>
    </location>
</feature>
<dbReference type="InterPro" id="IPR036236">
    <property type="entry name" value="Znf_C2H2_sf"/>
</dbReference>
<accession>A0A836EXH7</accession>
<protein>
    <submittedName>
        <fullName evidence="13">GLAS protein</fullName>
    </submittedName>
</protein>
<dbReference type="GO" id="GO:0003700">
    <property type="term" value="F:DNA-binding transcription factor activity"/>
    <property type="evidence" value="ECO:0007669"/>
    <property type="project" value="TreeGrafter"/>
</dbReference>
<dbReference type="Proteomes" id="UP000667349">
    <property type="component" value="Unassembled WGS sequence"/>
</dbReference>
<dbReference type="FunFam" id="3.30.160.60:FF:002343">
    <property type="entry name" value="Zinc finger protein 33A"/>
    <property type="match status" value="2"/>
</dbReference>
<feature type="non-terminal residue" evidence="13">
    <location>
        <position position="430"/>
    </location>
</feature>
<sequence length="430" mass="45775">TYPESLGSVDSIEATISSSFCSGSLGAAVLGAALQGTLRLQDLQSSPTNISVDQSQQFPTSSQVVSEFGGSFWVDDMAGFSLPPLDLDPLPPGLFSPCSGTYNWGCSRSECVPRTNNGANGEGVADVLLSLKHAVVHPASPTAGYYTTGAGSAAAHHYSQDYVQNLGPSVPGPGHYGSASAAMSVNVSMNMTMNMNMHSGYEQSYSSAWGVEPLLSPAPQYSNPVEVAAQTTARVNQGAPTNSGLIGHPHSHPQSHHSGGRVQLGSEHTICVNTTGPAAGGITLEDNGRPNLCRICGKSYARPSTLKTHLRTHSGEKPFRCHACSKAFSQAANLTAHARTHSGEKPFRCPVCDRRFSQSSSVTTHMRTHSGERPYRCRFCKKAFSDSSTLTKHLRIHSGEKPYQCKLCLLRFSQSGNLNRHMRVHGGSLT</sequence>
<dbReference type="EMBL" id="JAANHZ010000666">
    <property type="protein sequence ID" value="KAG5308287.1"/>
    <property type="molecule type" value="Genomic_DNA"/>
</dbReference>
<dbReference type="SMART" id="SM00355">
    <property type="entry name" value="ZnF_C2H2"/>
    <property type="match status" value="5"/>
</dbReference>
<evidence type="ECO:0000256" key="11">
    <source>
        <dbReference type="SAM" id="MobiDB-lite"/>
    </source>
</evidence>
<keyword evidence="4 10" id="KW-0863">Zinc-finger</keyword>
<keyword evidence="6" id="KW-0805">Transcription regulation</keyword>
<keyword evidence="7" id="KW-0238">DNA-binding</keyword>
<evidence type="ECO:0000256" key="3">
    <source>
        <dbReference type="ARBA" id="ARBA00022737"/>
    </source>
</evidence>
<keyword evidence="2" id="KW-0479">Metal-binding</keyword>
<evidence type="ECO:0000256" key="7">
    <source>
        <dbReference type="ARBA" id="ARBA00023125"/>
    </source>
</evidence>
<dbReference type="InterPro" id="IPR013087">
    <property type="entry name" value="Znf_C2H2_type"/>
</dbReference>
<dbReference type="PROSITE" id="PS50157">
    <property type="entry name" value="ZINC_FINGER_C2H2_2"/>
    <property type="match status" value="5"/>
</dbReference>
<name>A0A836EXH7_9HYME</name>
<dbReference type="GO" id="GO:0006357">
    <property type="term" value="P:regulation of transcription by RNA polymerase II"/>
    <property type="evidence" value="ECO:0007669"/>
    <property type="project" value="TreeGrafter"/>
</dbReference>
<feature type="non-terminal residue" evidence="13">
    <location>
        <position position="1"/>
    </location>
</feature>
<dbReference type="GO" id="GO:0000978">
    <property type="term" value="F:RNA polymerase II cis-regulatory region sequence-specific DNA binding"/>
    <property type="evidence" value="ECO:0007669"/>
    <property type="project" value="TreeGrafter"/>
</dbReference>
<evidence type="ECO:0000256" key="9">
    <source>
        <dbReference type="ARBA" id="ARBA00023242"/>
    </source>
</evidence>
<keyword evidence="14" id="KW-1185">Reference proteome</keyword>
<dbReference type="PANTHER" id="PTHR45993">
    <property type="entry name" value="B-CELL LYMPHOMA/LEUKEMIA 11"/>
    <property type="match status" value="1"/>
</dbReference>
<comment type="caution">
    <text evidence="13">The sequence shown here is derived from an EMBL/GenBank/DDBJ whole genome shotgun (WGS) entry which is preliminary data.</text>
</comment>
<keyword evidence="9" id="KW-0539">Nucleus</keyword>
<feature type="region of interest" description="Disordered" evidence="11">
    <location>
        <begin position="243"/>
        <end position="262"/>
    </location>
</feature>
<reference evidence="13" key="1">
    <citation type="submission" date="2020-02" db="EMBL/GenBank/DDBJ databases">
        <title>Relaxed selection underlies rapid genomic changes in the transitions from sociality to social parasitism in ants.</title>
        <authorList>
            <person name="Bi X."/>
        </authorList>
    </citation>
    <scope>NUCLEOTIDE SEQUENCE</scope>
    <source>
        <strain evidence="13">BGI-DK2013a</strain>
        <tissue evidence="13">Whole body</tissue>
    </source>
</reference>
<dbReference type="InterPro" id="IPR051497">
    <property type="entry name" value="Dev/Hematopoietic_TF"/>
</dbReference>
<dbReference type="AlphaFoldDB" id="A0A836EXH7"/>
<dbReference type="FunFam" id="3.30.160.60:FF:000096">
    <property type="entry name" value="Zinc finger and BTB domain-containing protein 18 isoform 1"/>
    <property type="match status" value="1"/>
</dbReference>
<evidence type="ECO:0000256" key="1">
    <source>
        <dbReference type="ARBA" id="ARBA00004123"/>
    </source>
</evidence>
<dbReference type="FunFam" id="3.30.160.60:FF:000875">
    <property type="entry name" value="zinc finger protein 236 isoform X7"/>
    <property type="match status" value="1"/>
</dbReference>
<evidence type="ECO:0000256" key="2">
    <source>
        <dbReference type="ARBA" id="ARBA00022723"/>
    </source>
</evidence>
<comment type="subcellular location">
    <subcellularLocation>
        <location evidence="1">Nucleus</location>
    </subcellularLocation>
</comment>
<dbReference type="Pfam" id="PF00096">
    <property type="entry name" value="zf-C2H2"/>
    <property type="match status" value="5"/>
</dbReference>